<evidence type="ECO:0000256" key="1">
    <source>
        <dbReference type="SAM" id="MobiDB-lite"/>
    </source>
</evidence>
<dbReference type="Proteomes" id="UP000518266">
    <property type="component" value="Unassembled WGS sequence"/>
</dbReference>
<sequence length="148" mass="16117">MCHLVTNGWDEAYSRHKVQAQFEVKLSGVEGQGTDKEQQRQDGLIAPDVEGPPTPEDPQEKCQGECAHYTGQKGVAGTITRQLLHRVVGHVGINDDDGAVVVGTYPQPGHTAHLTEANREIHAEYSTKHPTCMQAHAHVEVDFSGLSD</sequence>
<feature type="region of interest" description="Disordered" evidence="1">
    <location>
        <begin position="29"/>
        <end position="62"/>
    </location>
</feature>
<proteinExistence type="predicted"/>
<name>A0A7J5Z8Z0_DISMA</name>
<reference evidence="2 3" key="1">
    <citation type="submission" date="2020-03" db="EMBL/GenBank/DDBJ databases">
        <title>Dissostichus mawsoni Genome sequencing and assembly.</title>
        <authorList>
            <person name="Park H."/>
        </authorList>
    </citation>
    <scope>NUCLEOTIDE SEQUENCE [LARGE SCALE GENOMIC DNA]</scope>
    <source>
        <strain evidence="2">DM0001</strain>
        <tissue evidence="2">Muscle</tissue>
    </source>
</reference>
<evidence type="ECO:0000313" key="3">
    <source>
        <dbReference type="Proteomes" id="UP000518266"/>
    </source>
</evidence>
<protein>
    <submittedName>
        <fullName evidence="2">Uncharacterized protein</fullName>
    </submittedName>
</protein>
<gene>
    <name evidence="2" type="ORF">F7725_011406</name>
</gene>
<comment type="caution">
    <text evidence="2">The sequence shown here is derived from an EMBL/GenBank/DDBJ whole genome shotgun (WGS) entry which is preliminary data.</text>
</comment>
<evidence type="ECO:0000313" key="2">
    <source>
        <dbReference type="EMBL" id="KAF3858205.1"/>
    </source>
</evidence>
<dbReference type="AlphaFoldDB" id="A0A7J5Z8Z0"/>
<organism evidence="2 3">
    <name type="scientific">Dissostichus mawsoni</name>
    <name type="common">Antarctic cod</name>
    <dbReference type="NCBI Taxonomy" id="36200"/>
    <lineage>
        <taxon>Eukaryota</taxon>
        <taxon>Metazoa</taxon>
        <taxon>Chordata</taxon>
        <taxon>Craniata</taxon>
        <taxon>Vertebrata</taxon>
        <taxon>Euteleostomi</taxon>
        <taxon>Actinopterygii</taxon>
        <taxon>Neopterygii</taxon>
        <taxon>Teleostei</taxon>
        <taxon>Neoteleostei</taxon>
        <taxon>Acanthomorphata</taxon>
        <taxon>Eupercaria</taxon>
        <taxon>Perciformes</taxon>
        <taxon>Notothenioidei</taxon>
        <taxon>Nototheniidae</taxon>
        <taxon>Dissostichus</taxon>
    </lineage>
</organism>
<keyword evidence="3" id="KW-1185">Reference proteome</keyword>
<accession>A0A7J5Z8Z0</accession>
<dbReference type="EMBL" id="JAAKFY010000004">
    <property type="protein sequence ID" value="KAF3858205.1"/>
    <property type="molecule type" value="Genomic_DNA"/>
</dbReference>